<dbReference type="PANTHER" id="PTHR35496">
    <property type="entry name" value="2S SEED STORAGE PROTEIN 1-RELATED"/>
    <property type="match status" value="1"/>
</dbReference>
<dbReference type="CDD" id="cd00261">
    <property type="entry name" value="AAI_SS"/>
    <property type="match status" value="1"/>
</dbReference>
<dbReference type="InterPro" id="IPR036312">
    <property type="entry name" value="Bifun_inhib/LTP/seed_sf"/>
</dbReference>
<organism evidence="6">
    <name type="scientific">Trichosanthes kirilowii</name>
    <name type="common">Chinese snake gourd</name>
    <name type="synonym">Chinese cucumber</name>
    <dbReference type="NCBI Taxonomy" id="3677"/>
    <lineage>
        <taxon>Eukaryota</taxon>
        <taxon>Viridiplantae</taxon>
        <taxon>Streptophyta</taxon>
        <taxon>Embryophyta</taxon>
        <taxon>Tracheophyta</taxon>
        <taxon>Spermatophyta</taxon>
        <taxon>Magnoliopsida</taxon>
        <taxon>eudicotyledons</taxon>
        <taxon>Gunneridae</taxon>
        <taxon>Pentapetalae</taxon>
        <taxon>rosids</taxon>
        <taxon>fabids</taxon>
        <taxon>Cucurbitales</taxon>
        <taxon>Cucurbitaceae</taxon>
        <taxon>Sicyoeae</taxon>
        <taxon>Trichosanthes</taxon>
    </lineage>
</organism>
<protein>
    <submittedName>
        <fullName evidence="6">Alpha-amylase inhibitor</fullName>
    </submittedName>
</protein>
<sequence length="141" mass="16268">MARLTGIIALLAVALLVVEAYAYRTTITTVEVDDDNQGRQQRCRQMSAREKLRSCEQYLRQQSRDVLLMRGIDNPRRKEGGSFDECCSELRNVDEQCRCDLLEEIAREEQRQARGQEGRQLLDKARNLPSMCGLRPDRCAF</sequence>
<evidence type="ECO:0000313" key="6">
    <source>
        <dbReference type="EMBL" id="AJO68010.1"/>
    </source>
</evidence>
<feature type="chain" id="PRO_5006829744" evidence="4">
    <location>
        <begin position="23"/>
        <end position="141"/>
    </location>
</feature>
<dbReference type="InterPro" id="IPR016140">
    <property type="entry name" value="Bifunc_inhib/LTP/seed_store"/>
</dbReference>
<feature type="signal peptide" evidence="4">
    <location>
        <begin position="1"/>
        <end position="22"/>
    </location>
</feature>
<dbReference type="PANTHER" id="PTHR35496:SF20">
    <property type="entry name" value="2S SEED STORAGE PROTEIN 1-RELATED"/>
    <property type="match status" value="1"/>
</dbReference>
<evidence type="ECO:0000256" key="4">
    <source>
        <dbReference type="SAM" id="SignalP"/>
    </source>
</evidence>
<evidence type="ECO:0000256" key="2">
    <source>
        <dbReference type="ARBA" id="ARBA00022729"/>
    </source>
</evidence>
<dbReference type="SUPFAM" id="SSF47699">
    <property type="entry name" value="Bifunctional inhibitor/lipid-transfer protein/seed storage 2S albumin"/>
    <property type="match status" value="1"/>
</dbReference>
<keyword evidence="6" id="KW-0022">Alpha-amylase inhibitor</keyword>
<dbReference type="GO" id="GO:0045735">
    <property type="term" value="F:nutrient reservoir activity"/>
    <property type="evidence" value="ECO:0007669"/>
    <property type="project" value="InterPro"/>
</dbReference>
<dbReference type="Pfam" id="PF00234">
    <property type="entry name" value="Tryp_alpha_amyl"/>
    <property type="match status" value="1"/>
</dbReference>
<dbReference type="AlphaFoldDB" id="A0A0U1Z284"/>
<keyword evidence="2 4" id="KW-0732">Signal</keyword>
<gene>
    <name evidence="6" type="primary">AAI</name>
</gene>
<feature type="domain" description="Bifunctional inhibitor/plant lipid transfer protein/seed storage helical" evidence="5">
    <location>
        <begin position="55"/>
        <end position="139"/>
    </location>
</feature>
<proteinExistence type="evidence at transcript level"/>
<comment type="similarity">
    <text evidence="1">Belongs to the 2S seed storage albumins family.</text>
</comment>
<dbReference type="InterPro" id="IPR000617">
    <property type="entry name" value="Napin/2SS/CON"/>
</dbReference>
<evidence type="ECO:0000256" key="3">
    <source>
        <dbReference type="ARBA" id="ARBA00023157"/>
    </source>
</evidence>
<dbReference type="EMBL" id="KJ739716">
    <property type="protein sequence ID" value="AJO68010.1"/>
    <property type="molecule type" value="mRNA"/>
</dbReference>
<dbReference type="SMART" id="SM00499">
    <property type="entry name" value="AAI"/>
    <property type="match status" value="1"/>
</dbReference>
<dbReference type="Gene3D" id="1.10.110.10">
    <property type="entry name" value="Plant lipid-transfer and hydrophobic proteins"/>
    <property type="match status" value="1"/>
</dbReference>
<accession>A0A0U1Z284</accession>
<name>A0A0U1Z284_TRIKI</name>
<evidence type="ECO:0000256" key="1">
    <source>
        <dbReference type="ARBA" id="ARBA00008262"/>
    </source>
</evidence>
<reference evidence="6" key="1">
    <citation type="submission" date="2014-04" db="EMBL/GenBank/DDBJ databases">
        <title>Cloning, molecular characterization and functional analysis of alpha-amylase inhibitor AAI gene in Trichosanthes kirilowii Maxim.</title>
        <authorList>
            <person name="Li C."/>
            <person name="Wang T."/>
            <person name="Shu S."/>
            <person name="Wang M."/>
        </authorList>
    </citation>
    <scope>NUCLEOTIDE SEQUENCE</scope>
</reference>
<keyword evidence="3" id="KW-1015">Disulfide bond</keyword>
<evidence type="ECO:0000259" key="5">
    <source>
        <dbReference type="SMART" id="SM00499"/>
    </source>
</evidence>
<dbReference type="GO" id="GO:0015066">
    <property type="term" value="F:alpha-amylase inhibitor activity"/>
    <property type="evidence" value="ECO:0007669"/>
    <property type="project" value="UniProtKB-KW"/>
</dbReference>
<dbReference type="SMR" id="A0A0U1Z284"/>